<dbReference type="SUPFAM" id="SSF53686">
    <property type="entry name" value="Tryptophan synthase beta subunit-like PLP-dependent enzymes"/>
    <property type="match status" value="1"/>
</dbReference>
<evidence type="ECO:0000313" key="5">
    <source>
        <dbReference type="EMBL" id="GAP43892.1"/>
    </source>
</evidence>
<evidence type="ECO:0000256" key="1">
    <source>
        <dbReference type="ARBA" id="ARBA00001933"/>
    </source>
</evidence>
<dbReference type="STRING" id="1678841.TBC1_112050"/>
<gene>
    <name evidence="5" type="ORF">TBC1_112050</name>
</gene>
<dbReference type="GO" id="GO:0019295">
    <property type="term" value="P:coenzyme M biosynthetic process"/>
    <property type="evidence" value="ECO:0007669"/>
    <property type="project" value="UniProtKB-KW"/>
</dbReference>
<evidence type="ECO:0000259" key="4">
    <source>
        <dbReference type="Pfam" id="PF00291"/>
    </source>
</evidence>
<sequence length="431" mass="47357">MQSVFTPTQYKLLSLATGKIFKDNGWMLDAPGEDKPALIRAIYERQQLHLRGNDTGLYTFSDWLPLKRTLEGSSAPVTYKSEGLAATLGLKNLWITFSGYWPEKGAGMTTCSFKETEAYSVCGRMDPALKQVLVVASAGNTARAFAKVCSENNIPLLLCVPHDYINALWFEKPLNPCVKLAVTAHGSDYFDAIYLSNLATQCEGFLAEGGAKNVARRDGMGTTVLSAVTTIGQIPEYYFQAVGSGTGAIAAWEANLRLIADGRFGSNKMKLMVSQNAPFQPIYDAWKAGSRAMLPYDDDLAREHVTEIDAKVLSNRRPPYPIKGGLYDALLDTGGDVLKATNREARAAKELFLETEGIDIYSAAAVATASLKNELNAGRLDPDALIMLNITGAGEERFKREHSLFYLEPSLHFDITPELQEVREKLNTLTW</sequence>
<proteinExistence type="predicted"/>
<dbReference type="InterPro" id="IPR036052">
    <property type="entry name" value="TrpB-like_PALP_sf"/>
</dbReference>
<keyword evidence="2" id="KW-0174">Coenzyme M biosynthesis</keyword>
<name>A0A0S7C2A4_9BACT</name>
<reference evidence="5" key="1">
    <citation type="journal article" date="2015" name="Genome Announc.">
        <title>Draft Genome Sequence of Bacteroidales Strain TBC1, a Novel Isolate from a Methanogenic Wastewater Treatment System.</title>
        <authorList>
            <person name="Tourlousse D.M."/>
            <person name="Matsuura N."/>
            <person name="Sun L."/>
            <person name="Toyonaga M."/>
            <person name="Kuroda K."/>
            <person name="Ohashi A."/>
            <person name="Cruz R."/>
            <person name="Yamaguchi T."/>
            <person name="Sekiguchi Y."/>
        </authorList>
    </citation>
    <scope>NUCLEOTIDE SEQUENCE [LARGE SCALE GENOMIC DNA]</scope>
    <source>
        <strain evidence="5">TBC1</strain>
    </source>
</reference>
<comment type="cofactor">
    <cofactor evidence="1">
        <name>pyridoxal 5'-phosphate</name>
        <dbReference type="ChEBI" id="CHEBI:597326"/>
    </cofactor>
</comment>
<dbReference type="Pfam" id="PF00291">
    <property type="entry name" value="PALP"/>
    <property type="match status" value="1"/>
</dbReference>
<dbReference type="InterPro" id="IPR022401">
    <property type="entry name" value="Cysteate_synthase"/>
</dbReference>
<accession>A0A0S7C2A4</accession>
<dbReference type="EMBL" id="DF968182">
    <property type="protein sequence ID" value="GAP43892.1"/>
    <property type="molecule type" value="Genomic_DNA"/>
</dbReference>
<keyword evidence="6" id="KW-1185">Reference proteome</keyword>
<evidence type="ECO:0000256" key="2">
    <source>
        <dbReference type="ARBA" id="ARBA00022545"/>
    </source>
</evidence>
<feature type="domain" description="Tryptophan synthase beta chain-like PALP" evidence="4">
    <location>
        <begin position="109"/>
        <end position="392"/>
    </location>
</feature>
<dbReference type="NCBIfam" id="TIGR03844">
    <property type="entry name" value="cysteate_syn"/>
    <property type="match status" value="1"/>
</dbReference>
<organism evidence="5">
    <name type="scientific">Lentimicrobium saccharophilum</name>
    <dbReference type="NCBI Taxonomy" id="1678841"/>
    <lineage>
        <taxon>Bacteria</taxon>
        <taxon>Pseudomonadati</taxon>
        <taxon>Bacteroidota</taxon>
        <taxon>Bacteroidia</taxon>
        <taxon>Bacteroidales</taxon>
        <taxon>Lentimicrobiaceae</taxon>
        <taxon>Lentimicrobium</taxon>
    </lineage>
</organism>
<keyword evidence="3" id="KW-0663">Pyridoxal phosphate</keyword>
<dbReference type="PATRIC" id="fig|1678841.3.peg.2291"/>
<dbReference type="GO" id="GO:0016765">
    <property type="term" value="F:transferase activity, transferring alkyl or aryl (other than methyl) groups"/>
    <property type="evidence" value="ECO:0007669"/>
    <property type="project" value="InterPro"/>
</dbReference>
<dbReference type="Gene3D" id="3.40.50.1100">
    <property type="match status" value="2"/>
</dbReference>
<dbReference type="Proteomes" id="UP000053091">
    <property type="component" value="Unassembled WGS sequence"/>
</dbReference>
<evidence type="ECO:0000256" key="3">
    <source>
        <dbReference type="ARBA" id="ARBA00022898"/>
    </source>
</evidence>
<protein>
    <submittedName>
        <fullName evidence="5">Cysteate synthase</fullName>
    </submittedName>
</protein>
<dbReference type="RefSeq" id="WP_062041762.1">
    <property type="nucleotide sequence ID" value="NZ_DF968182.1"/>
</dbReference>
<dbReference type="InterPro" id="IPR001926">
    <property type="entry name" value="TrpB-like_PALP"/>
</dbReference>
<dbReference type="AlphaFoldDB" id="A0A0S7C2A4"/>
<evidence type="ECO:0000313" key="6">
    <source>
        <dbReference type="Proteomes" id="UP000053091"/>
    </source>
</evidence>